<dbReference type="RefSeq" id="WP_212725755.1">
    <property type="nucleotide sequence ID" value="NZ_CP071249.1"/>
</dbReference>
<evidence type="ECO:0000313" key="9">
    <source>
        <dbReference type="EMBL" id="UUF05967.1"/>
    </source>
</evidence>
<dbReference type="Gene3D" id="3.40.720.10">
    <property type="entry name" value="Alkaline Phosphatase, subunit A"/>
    <property type="match status" value="1"/>
</dbReference>
<feature type="domain" description="Sulfatase N-terminal" evidence="8">
    <location>
        <begin position="240"/>
        <end position="529"/>
    </location>
</feature>
<evidence type="ECO:0000256" key="1">
    <source>
        <dbReference type="ARBA" id="ARBA00004651"/>
    </source>
</evidence>
<evidence type="ECO:0000313" key="10">
    <source>
        <dbReference type="Proteomes" id="UP001058016"/>
    </source>
</evidence>
<dbReference type="Proteomes" id="UP001058016">
    <property type="component" value="Chromosome"/>
</dbReference>
<organism evidence="9 10">
    <name type="scientific">Turicibacter bilis</name>
    <dbReference type="NCBI Taxonomy" id="2735723"/>
    <lineage>
        <taxon>Bacteria</taxon>
        <taxon>Bacillati</taxon>
        <taxon>Bacillota</taxon>
        <taxon>Erysipelotrichia</taxon>
        <taxon>Erysipelotrichales</taxon>
        <taxon>Turicibacteraceae</taxon>
        <taxon>Turicibacter</taxon>
    </lineage>
</organism>
<dbReference type="InterPro" id="IPR050448">
    <property type="entry name" value="OpgB/LTA_synthase_biosynth"/>
</dbReference>
<protein>
    <submittedName>
        <fullName evidence="9">LTA synthase family protein</fullName>
    </submittedName>
</protein>
<evidence type="ECO:0000259" key="8">
    <source>
        <dbReference type="Pfam" id="PF00884"/>
    </source>
</evidence>
<name>A0ABY5JGZ8_9FIRM</name>
<keyword evidence="6 7" id="KW-0472">Membrane</keyword>
<feature type="transmembrane region" description="Helical" evidence="7">
    <location>
        <begin position="67"/>
        <end position="87"/>
    </location>
</feature>
<comment type="similarity">
    <text evidence="2">Belongs to the LTA synthase family.</text>
</comment>
<dbReference type="PANTHER" id="PTHR47371">
    <property type="entry name" value="LIPOTEICHOIC ACID SYNTHASE"/>
    <property type="match status" value="1"/>
</dbReference>
<dbReference type="Pfam" id="PF00884">
    <property type="entry name" value="Sulfatase"/>
    <property type="match status" value="1"/>
</dbReference>
<evidence type="ECO:0000256" key="7">
    <source>
        <dbReference type="SAM" id="Phobius"/>
    </source>
</evidence>
<dbReference type="PANTHER" id="PTHR47371:SF1">
    <property type="entry name" value="LIPOTEICHOIC ACID SYNTHASE-LIKE YQGS"/>
    <property type="match status" value="1"/>
</dbReference>
<evidence type="ECO:0000256" key="6">
    <source>
        <dbReference type="ARBA" id="ARBA00023136"/>
    </source>
</evidence>
<keyword evidence="5 7" id="KW-1133">Transmembrane helix</keyword>
<keyword evidence="4 7" id="KW-0812">Transmembrane</keyword>
<evidence type="ECO:0000256" key="2">
    <source>
        <dbReference type="ARBA" id="ARBA00009983"/>
    </source>
</evidence>
<feature type="transmembrane region" description="Helical" evidence="7">
    <location>
        <begin position="107"/>
        <end position="130"/>
    </location>
</feature>
<gene>
    <name evidence="9" type="ORF">J0J69_13180</name>
</gene>
<feature type="transmembrane region" description="Helical" evidence="7">
    <location>
        <begin position="151"/>
        <end position="174"/>
    </location>
</feature>
<dbReference type="InterPro" id="IPR012160">
    <property type="entry name" value="LtaS-like"/>
</dbReference>
<comment type="subcellular location">
    <subcellularLocation>
        <location evidence="1">Cell membrane</location>
        <topology evidence="1">Multi-pass membrane protein</topology>
    </subcellularLocation>
</comment>
<keyword evidence="3" id="KW-1003">Cell membrane</keyword>
<sequence>MSLTKNQKLMFIASFMTWLQTYIVYKFFFRLSLVSLGEEILIVINSIGPILLIYESIYFLKPSKRSFAIIGVSALFSVIMIANTLFYKFYDDIMTLPILLQMDNTGGLGSSVMNLIDFKVLFLIMNLPILMVANRRLKDSTKGTPHFYKKYFISMIGAYLLTFGLSYLSGLPMFNVPYNREVMIKTLGIYQYGLYDIYLSLTTPIDYALAENNEFIEVSNYVKSNQINPNSELFGVAKDQNIIVISLESLQEFAINLEVNGEEVTPFLNQFIQECYYFNNFYQQTSQGKTSDAEFITENSLYAADRGSAFYAKSQNQYESLASILKGQGYYTAVFHANEKEFWNRETMYEALGFDHFFDESAFLVNEENSFGWGLTDEAFFEQTLDYLKGLPQPFYAKLLTLTNHYPFEIPEQYQYISPGETNNEIVNHYITTVRYLDEALKSFITNLKESGLYDNTIIVMYGDHYGLSESYYEDLAILLQEEEITLNRHLDLQRVPFIIHLPNQEEGEVVSTVSGQIDMKPTLLNLVGLPVNAYINFGQDLFAADRRELIVLRDGSFIGSEYRYADSTCLRSDSGELVDQSFCESLEKVAVQDLYYSDLILNKDLLRFQ</sequence>
<reference evidence="9 10" key="1">
    <citation type="submission" date="2021-03" db="EMBL/GenBank/DDBJ databases">
        <title>Comparative Genomics and Metabolomics in the genus Turicibacter.</title>
        <authorList>
            <person name="Maki J."/>
            <person name="Looft T."/>
        </authorList>
    </citation>
    <scope>NUCLEOTIDE SEQUENCE [LARGE SCALE GENOMIC DNA]</scope>
    <source>
        <strain evidence="9 10">MMM721</strain>
    </source>
</reference>
<feature type="transmembrane region" description="Helical" evidence="7">
    <location>
        <begin position="9"/>
        <end position="28"/>
    </location>
</feature>
<dbReference type="SUPFAM" id="SSF53649">
    <property type="entry name" value="Alkaline phosphatase-like"/>
    <property type="match status" value="1"/>
</dbReference>
<keyword evidence="10" id="KW-1185">Reference proteome</keyword>
<dbReference type="CDD" id="cd16015">
    <property type="entry name" value="LTA_synthase"/>
    <property type="match status" value="1"/>
</dbReference>
<proteinExistence type="inferred from homology"/>
<dbReference type="InterPro" id="IPR000917">
    <property type="entry name" value="Sulfatase_N"/>
</dbReference>
<feature type="transmembrane region" description="Helical" evidence="7">
    <location>
        <begin position="40"/>
        <end position="60"/>
    </location>
</feature>
<evidence type="ECO:0000256" key="5">
    <source>
        <dbReference type="ARBA" id="ARBA00022989"/>
    </source>
</evidence>
<accession>A0ABY5JGZ8</accession>
<dbReference type="PIRSF" id="PIRSF005091">
    <property type="entry name" value="Mmb_sulf_HI1246"/>
    <property type="match status" value="1"/>
</dbReference>
<dbReference type="InterPro" id="IPR017850">
    <property type="entry name" value="Alkaline_phosphatase_core_sf"/>
</dbReference>
<dbReference type="Gene3D" id="3.30.1120.170">
    <property type="match status" value="1"/>
</dbReference>
<evidence type="ECO:0000256" key="4">
    <source>
        <dbReference type="ARBA" id="ARBA00022692"/>
    </source>
</evidence>
<evidence type="ECO:0000256" key="3">
    <source>
        <dbReference type="ARBA" id="ARBA00022475"/>
    </source>
</evidence>
<dbReference type="EMBL" id="CP071249">
    <property type="protein sequence ID" value="UUF05967.1"/>
    <property type="molecule type" value="Genomic_DNA"/>
</dbReference>